<dbReference type="AlphaFoldDB" id="A0A8T0IDB2"/>
<name>A0A8T0IDB2_CERPU</name>
<reference evidence="1" key="1">
    <citation type="submission" date="2020-06" db="EMBL/GenBank/DDBJ databases">
        <title>WGS assembly of Ceratodon purpureus strain R40.</title>
        <authorList>
            <person name="Carey S.B."/>
            <person name="Jenkins J."/>
            <person name="Shu S."/>
            <person name="Lovell J.T."/>
            <person name="Sreedasyam A."/>
            <person name="Maumus F."/>
            <person name="Tiley G.P."/>
            <person name="Fernandez-Pozo N."/>
            <person name="Barry K."/>
            <person name="Chen C."/>
            <person name="Wang M."/>
            <person name="Lipzen A."/>
            <person name="Daum C."/>
            <person name="Saski C.A."/>
            <person name="Payton A.C."/>
            <person name="Mcbreen J.C."/>
            <person name="Conrad R.E."/>
            <person name="Kollar L.M."/>
            <person name="Olsson S."/>
            <person name="Huttunen S."/>
            <person name="Landis J.B."/>
            <person name="Wickett N.J."/>
            <person name="Johnson M.G."/>
            <person name="Rensing S.A."/>
            <person name="Grimwood J."/>
            <person name="Schmutz J."/>
            <person name="Mcdaniel S.F."/>
        </authorList>
    </citation>
    <scope>NUCLEOTIDE SEQUENCE</scope>
    <source>
        <strain evidence="1">R40</strain>
    </source>
</reference>
<evidence type="ECO:0000313" key="2">
    <source>
        <dbReference type="Proteomes" id="UP000822688"/>
    </source>
</evidence>
<evidence type="ECO:0000313" key="1">
    <source>
        <dbReference type="EMBL" id="KAG0580448.1"/>
    </source>
</evidence>
<dbReference type="EMBL" id="CM026424">
    <property type="protein sequence ID" value="KAG0580448.1"/>
    <property type="molecule type" value="Genomic_DNA"/>
</dbReference>
<proteinExistence type="predicted"/>
<dbReference type="Proteomes" id="UP000822688">
    <property type="component" value="Chromosome 4"/>
</dbReference>
<protein>
    <submittedName>
        <fullName evidence="1">Uncharacterized protein</fullName>
    </submittedName>
</protein>
<sequence>MPVKLKGMPSAEGRGGSIWLPLRCCLRACCARGRRCARLGRFLFPYWYISALYHLSLSPSSSPSPFQRESVPLPAAPRPQPSLSLALSASRVPLPGPSSPSLPAGRRRRRLRRRVLLRTVECWAPTQRTALQFAVWRRPTSLPLSATTHVPTHALARRWGPAGARLSAFGKWDLFLHLFQCQVAISGLGNGQPCQRPDACSYFTISCGHFLRRFEVALLIKGLQGPRKMHSIKLILKVLHFTHVNSQDLAHVYVTWRN</sequence>
<gene>
    <name evidence="1" type="ORF">KC19_4G174200</name>
</gene>
<organism evidence="1 2">
    <name type="scientific">Ceratodon purpureus</name>
    <name type="common">Fire moss</name>
    <name type="synonym">Dicranum purpureum</name>
    <dbReference type="NCBI Taxonomy" id="3225"/>
    <lineage>
        <taxon>Eukaryota</taxon>
        <taxon>Viridiplantae</taxon>
        <taxon>Streptophyta</taxon>
        <taxon>Embryophyta</taxon>
        <taxon>Bryophyta</taxon>
        <taxon>Bryophytina</taxon>
        <taxon>Bryopsida</taxon>
        <taxon>Dicranidae</taxon>
        <taxon>Pseudoditrichales</taxon>
        <taxon>Ditrichaceae</taxon>
        <taxon>Ceratodon</taxon>
    </lineage>
</organism>
<comment type="caution">
    <text evidence="1">The sequence shown here is derived from an EMBL/GenBank/DDBJ whole genome shotgun (WGS) entry which is preliminary data.</text>
</comment>
<keyword evidence="2" id="KW-1185">Reference proteome</keyword>
<accession>A0A8T0IDB2</accession>